<evidence type="ECO:0000313" key="2">
    <source>
        <dbReference type="EMBL" id="NHN88489.1"/>
    </source>
</evidence>
<comment type="caution">
    <text evidence="2">The sequence shown here is derived from an EMBL/GenBank/DDBJ whole genome shotgun (WGS) entry which is preliminary data.</text>
</comment>
<dbReference type="InterPro" id="IPR044862">
    <property type="entry name" value="Pro_4_hyd_alph_FE2OG_OXY"/>
</dbReference>
<sequence length="282" mass="32442">MPQLQEELCPDWNVPSPADITTLNREFREAKPFPYLVLDNLFDRNGLTQILHDTESASELAWEPHYTRLQRKRVARSLPEMPPSLARYFALTHSPDFMNCLEKLTGLSGLQSDASLFGGGLHEADPDGHFEIHLDFQTHPVTRLSNALVVITYLNPDWQEGKGGELELWNAVTRKPEAKVAPLFGRTLIMSQSKIALHGYPRPLASGKRRALITYFYTRDKQDSQKAMYNTHYLRRPGLPLDRHIQMVMRDYLPKPLVTTLRRARSHLVHQWRERKGGSSHQ</sequence>
<dbReference type="Pfam" id="PF13640">
    <property type="entry name" value="2OG-FeII_Oxy_3"/>
    <property type="match status" value="1"/>
</dbReference>
<accession>A0ABX0K056</accession>
<keyword evidence="3" id="KW-1185">Reference proteome</keyword>
<reference evidence="2 3" key="1">
    <citation type="journal article" date="2020" name="Int. J. Syst. Evol. Microbiol.">
        <title>Novel acetic acid bacteria from cider fermentations: Acetobacter conturbans sp. nov. and Acetobacter fallax sp. nov.</title>
        <authorList>
            <person name="Sombolestani A.S."/>
            <person name="Cleenwerck I."/>
            <person name="Cnockaert M."/>
            <person name="Borremans W."/>
            <person name="Wieme A.D."/>
            <person name="De Vuyst L."/>
            <person name="Vandamme P."/>
        </authorList>
    </citation>
    <scope>NUCLEOTIDE SEQUENCE [LARGE SCALE GENOMIC DNA]</scope>
    <source>
        <strain evidence="2 3">LMG 1627</strain>
    </source>
</reference>
<evidence type="ECO:0000313" key="3">
    <source>
        <dbReference type="Proteomes" id="UP000631653"/>
    </source>
</evidence>
<gene>
    <name evidence="2" type="ORF">GOB81_07585</name>
</gene>
<dbReference type="Gene3D" id="2.60.120.620">
    <property type="entry name" value="q2cbj1_9rhob like domain"/>
    <property type="match status" value="1"/>
</dbReference>
<protein>
    <recommendedName>
        <fullName evidence="1">Prolyl 4-hydroxylase alpha subunit Fe(2+) 2OG dioxygenase domain-containing protein</fullName>
    </recommendedName>
</protein>
<dbReference type="Proteomes" id="UP000631653">
    <property type="component" value="Unassembled WGS sequence"/>
</dbReference>
<organism evidence="2 3">
    <name type="scientific">Acetobacter conturbans</name>
    <dbReference type="NCBI Taxonomy" id="1737472"/>
    <lineage>
        <taxon>Bacteria</taxon>
        <taxon>Pseudomonadati</taxon>
        <taxon>Pseudomonadota</taxon>
        <taxon>Alphaproteobacteria</taxon>
        <taxon>Acetobacterales</taxon>
        <taxon>Acetobacteraceae</taxon>
        <taxon>Acetobacter</taxon>
    </lineage>
</organism>
<dbReference type="EMBL" id="WOSY01000006">
    <property type="protein sequence ID" value="NHN88489.1"/>
    <property type="molecule type" value="Genomic_DNA"/>
</dbReference>
<name>A0ABX0K056_9PROT</name>
<dbReference type="RefSeq" id="WP_173569800.1">
    <property type="nucleotide sequence ID" value="NZ_WOSY01000006.1"/>
</dbReference>
<feature type="domain" description="Prolyl 4-hydroxylase alpha subunit Fe(2+) 2OG dioxygenase" evidence="1">
    <location>
        <begin position="123"/>
        <end position="217"/>
    </location>
</feature>
<evidence type="ECO:0000259" key="1">
    <source>
        <dbReference type="Pfam" id="PF13640"/>
    </source>
</evidence>
<proteinExistence type="predicted"/>